<comment type="similarity">
    <text evidence="1 4">Belongs to the universal ribosomal protein uS8 family.</text>
</comment>
<dbReference type="PANTHER" id="PTHR11758">
    <property type="entry name" value="40S RIBOSOMAL PROTEIN S15A"/>
    <property type="match status" value="1"/>
</dbReference>
<dbReference type="Pfam" id="PF00410">
    <property type="entry name" value="Ribosomal_S8"/>
    <property type="match status" value="1"/>
</dbReference>
<evidence type="ECO:0000256" key="4">
    <source>
        <dbReference type="RuleBase" id="RU003660"/>
    </source>
</evidence>
<dbReference type="Gene3D" id="3.30.1370.30">
    <property type="match status" value="1"/>
</dbReference>
<dbReference type="PROSITE" id="PS00053">
    <property type="entry name" value="RIBOSOMAL_S8"/>
    <property type="match status" value="1"/>
</dbReference>
<dbReference type="FunFam" id="3.30.1490.10:FF:000001">
    <property type="entry name" value="30S ribosomal protein S8"/>
    <property type="match status" value="1"/>
</dbReference>
<dbReference type="InterPro" id="IPR047863">
    <property type="entry name" value="Ribosomal_uS8_CS"/>
</dbReference>
<dbReference type="Gene3D" id="3.30.1490.10">
    <property type="match status" value="1"/>
</dbReference>
<evidence type="ECO:0000256" key="2">
    <source>
        <dbReference type="ARBA" id="ARBA00022980"/>
    </source>
</evidence>
<keyword evidence="3 4" id="KW-0687">Ribonucleoprotein</keyword>
<dbReference type="GO" id="GO:0003735">
    <property type="term" value="F:structural constituent of ribosome"/>
    <property type="evidence" value="ECO:0007669"/>
    <property type="project" value="InterPro"/>
</dbReference>
<keyword evidence="2 4" id="KW-0689">Ribosomal protein</keyword>
<dbReference type="SUPFAM" id="SSF56047">
    <property type="entry name" value="Ribosomal protein S8"/>
    <property type="match status" value="1"/>
</dbReference>
<protein>
    <submittedName>
        <fullName evidence="5">Ribosome protein S8</fullName>
    </submittedName>
</protein>
<sequence>MSRRPVLLRDPISDLFTRIRNGYAAKHESIYHPYSRFSLAIVKSLISQNYLRDFRIVPPESPRHPQFDHIEIFLSYDLRGKPAIRALRRVSVPSHRVYRKITQLPLARAGLGTWILSTPNGVMHCTEARQKRLGGEVIGEVF</sequence>
<dbReference type="InterPro" id="IPR000630">
    <property type="entry name" value="Ribosomal_uS8"/>
</dbReference>
<dbReference type="GO" id="GO:0005840">
    <property type="term" value="C:ribosome"/>
    <property type="evidence" value="ECO:0007669"/>
    <property type="project" value="UniProtKB-KW"/>
</dbReference>
<dbReference type="HAMAP" id="MF_01302_B">
    <property type="entry name" value="Ribosomal_uS8_B"/>
    <property type="match status" value="1"/>
</dbReference>
<dbReference type="EMBL" id="AF517856">
    <property type="protein sequence ID" value="AAP80697.1"/>
    <property type="molecule type" value="mRNA"/>
</dbReference>
<evidence type="ECO:0000256" key="1">
    <source>
        <dbReference type="ARBA" id="ARBA00006471"/>
    </source>
</evidence>
<dbReference type="GO" id="GO:0006412">
    <property type="term" value="P:translation"/>
    <property type="evidence" value="ECO:0007669"/>
    <property type="project" value="InterPro"/>
</dbReference>
<proteinExistence type="evidence at transcript level"/>
<reference evidence="5" key="1">
    <citation type="submission" date="2002-06" db="EMBL/GenBank/DDBJ databases">
        <title>Gj210 Griffithsia japonia ribosome protein S8 gene.</title>
        <authorList>
            <person name="Liu C.L."/>
            <person name="Lee Y.K."/>
            <person name="Lee H.K."/>
        </authorList>
    </citation>
    <scope>NUCLEOTIDE SEQUENCE</scope>
    <source>
        <strain evidence="5">Gj210</strain>
    </source>
</reference>
<accession>Q7XYA5</accession>
<dbReference type="GO" id="GO:1990904">
    <property type="term" value="C:ribonucleoprotein complex"/>
    <property type="evidence" value="ECO:0007669"/>
    <property type="project" value="UniProtKB-KW"/>
</dbReference>
<name>Q7XYA5_GRIJA</name>
<dbReference type="AlphaFoldDB" id="Q7XYA5"/>
<organism evidence="5">
    <name type="scientific">Griffithsia japonica</name>
    <name type="common">Red alga</name>
    <dbReference type="NCBI Taxonomy" id="83288"/>
    <lineage>
        <taxon>Eukaryota</taxon>
        <taxon>Rhodophyta</taxon>
        <taxon>Florideophyceae</taxon>
        <taxon>Rhodymeniophycidae</taxon>
        <taxon>Ceramiales</taxon>
        <taxon>Ceramiaceae</taxon>
        <taxon>Griffithsia</taxon>
    </lineage>
</organism>
<evidence type="ECO:0000256" key="3">
    <source>
        <dbReference type="ARBA" id="ARBA00023274"/>
    </source>
</evidence>
<dbReference type="GO" id="GO:0005737">
    <property type="term" value="C:cytoplasm"/>
    <property type="evidence" value="ECO:0007669"/>
    <property type="project" value="UniProtKB-ARBA"/>
</dbReference>
<evidence type="ECO:0000313" key="5">
    <source>
        <dbReference type="EMBL" id="AAP80697.1"/>
    </source>
</evidence>
<dbReference type="InterPro" id="IPR035987">
    <property type="entry name" value="Ribosomal_uS8_sf"/>
</dbReference>